<dbReference type="PANTHER" id="PTHR11017">
    <property type="entry name" value="LEUCINE-RICH REPEAT-CONTAINING PROTEIN"/>
    <property type="match status" value="1"/>
</dbReference>
<dbReference type="GeneID" id="108985908"/>
<dbReference type="RefSeq" id="XP_035539106.1">
    <property type="nucleotide sequence ID" value="XM_035683213.1"/>
</dbReference>
<dbReference type="InParanoid" id="A0A6P9DVD8"/>
<dbReference type="InterPro" id="IPR032675">
    <property type="entry name" value="LRR_dom_sf"/>
</dbReference>
<dbReference type="OrthoDB" id="1733683at2759"/>
<reference evidence="2" key="1">
    <citation type="submission" date="2025-08" db="UniProtKB">
        <authorList>
            <consortium name="RefSeq"/>
        </authorList>
    </citation>
    <scope>IDENTIFICATION</scope>
    <source>
        <tissue evidence="2">Leaves</tissue>
    </source>
</reference>
<sequence length="253" mass="28556">MVLDNLKYLTLSDFENLIETPDLTGAPNLEKLYLSGCRSLCEVHPSIRILKRLKLLDLSHCESLERLPDKFYLKSLEYLVLDECSSLEKLPDQSRLECLKYLIAYGIAITQIPSVNLFHKSIDGVSLKGGKWMPSNSRDPTYDIKSLVEYQMEGKYEVKAMYIDIDREGENILDMASGGVANSFYPDAMIYGWSLGSGIPKWVDNTSNGSSVKIDLDSNIKTMGVCFLYCCDFHQFLSPKGTSISSLSRRFLL</sequence>
<evidence type="ECO:0000313" key="1">
    <source>
        <dbReference type="Proteomes" id="UP000235220"/>
    </source>
</evidence>
<gene>
    <name evidence="2" type="primary">LOC108985908</name>
</gene>
<dbReference type="InterPro" id="IPR044974">
    <property type="entry name" value="Disease_R_plants"/>
</dbReference>
<dbReference type="SUPFAM" id="SSF52058">
    <property type="entry name" value="L domain-like"/>
    <property type="match status" value="1"/>
</dbReference>
<organism evidence="1 2">
    <name type="scientific">Juglans regia</name>
    <name type="common">English walnut</name>
    <dbReference type="NCBI Taxonomy" id="51240"/>
    <lineage>
        <taxon>Eukaryota</taxon>
        <taxon>Viridiplantae</taxon>
        <taxon>Streptophyta</taxon>
        <taxon>Embryophyta</taxon>
        <taxon>Tracheophyta</taxon>
        <taxon>Spermatophyta</taxon>
        <taxon>Magnoliopsida</taxon>
        <taxon>eudicotyledons</taxon>
        <taxon>Gunneridae</taxon>
        <taxon>Pentapetalae</taxon>
        <taxon>rosids</taxon>
        <taxon>fabids</taxon>
        <taxon>Fagales</taxon>
        <taxon>Juglandaceae</taxon>
        <taxon>Juglans</taxon>
    </lineage>
</organism>
<dbReference type="Gene3D" id="3.80.10.10">
    <property type="entry name" value="Ribonuclease Inhibitor"/>
    <property type="match status" value="1"/>
</dbReference>
<protein>
    <submittedName>
        <fullName evidence="2">Probable disease resistance protein RPP1</fullName>
    </submittedName>
</protein>
<dbReference type="PANTHER" id="PTHR11017:SF559">
    <property type="entry name" value="DISEASE RESISTANCE PROTEIN CHL1"/>
    <property type="match status" value="1"/>
</dbReference>
<name>A0A6P9DVD8_JUGRE</name>
<proteinExistence type="predicted"/>
<keyword evidence="1" id="KW-1185">Reference proteome</keyword>
<accession>A0A6P9DVD8</accession>
<dbReference type="GO" id="GO:0006952">
    <property type="term" value="P:defense response"/>
    <property type="evidence" value="ECO:0007669"/>
    <property type="project" value="InterPro"/>
</dbReference>
<dbReference type="Proteomes" id="UP000235220">
    <property type="component" value="Chromosome 12"/>
</dbReference>
<dbReference type="KEGG" id="jre:108985908"/>
<evidence type="ECO:0000313" key="2">
    <source>
        <dbReference type="RefSeq" id="XP_035539106.1"/>
    </source>
</evidence>
<dbReference type="AlphaFoldDB" id="A0A6P9DVD8"/>